<organism evidence="4">
    <name type="scientific">uncultured Caudovirales phage</name>
    <dbReference type="NCBI Taxonomy" id="2100421"/>
    <lineage>
        <taxon>Viruses</taxon>
        <taxon>Duplodnaviria</taxon>
        <taxon>Heunggongvirae</taxon>
        <taxon>Uroviricota</taxon>
        <taxon>Caudoviricetes</taxon>
        <taxon>Peduoviridae</taxon>
        <taxon>Maltschvirus</taxon>
        <taxon>Maltschvirus maltsch</taxon>
    </lineage>
</organism>
<dbReference type="EMBL" id="LR796776">
    <property type="protein sequence ID" value="CAB4165531.1"/>
    <property type="molecule type" value="Genomic_DNA"/>
</dbReference>
<gene>
    <name evidence="3" type="ORF">UFOVP1146_163</name>
    <name evidence="4" type="ORF">UFOVP1638_402</name>
    <name evidence="1" type="ORF">UFOVP812_76</name>
    <name evidence="2" type="ORF">UFOVP818_67</name>
</gene>
<sequence>MDRFITPTLGNPFDEPFVDPVSLEVCQFKHDPIAMSWRSYRSGTRWNPIDNMFPDADDYHMAEETRKYYRNRFVMQVLCGFGMNDFQTNLYKFIEGGEVIKKNVGMLYKLPYFYTADVAFDDIVANCISIPEEVANDGVQSDRYNCRDTLSPLKTIFIAAKSGEVKQYWWKNSKGHAVCLRVPTNNTLGNMIDDIFCNEPAWKMSANWTTRRAPASKFSYWSLSNIRSQRD</sequence>
<dbReference type="EMBL" id="LR797099">
    <property type="protein sequence ID" value="CAB4186817.1"/>
    <property type="molecule type" value="Genomic_DNA"/>
</dbReference>
<evidence type="ECO:0000313" key="4">
    <source>
        <dbReference type="EMBL" id="CAB4221579.1"/>
    </source>
</evidence>
<evidence type="ECO:0000313" key="2">
    <source>
        <dbReference type="EMBL" id="CAB4165531.1"/>
    </source>
</evidence>
<evidence type="ECO:0000313" key="1">
    <source>
        <dbReference type="EMBL" id="CAB4163807.1"/>
    </source>
</evidence>
<dbReference type="EMBL" id="LR797502">
    <property type="protein sequence ID" value="CAB4221579.1"/>
    <property type="molecule type" value="Genomic_DNA"/>
</dbReference>
<dbReference type="EMBL" id="LR796758">
    <property type="protein sequence ID" value="CAB4163807.1"/>
    <property type="molecule type" value="Genomic_DNA"/>
</dbReference>
<evidence type="ECO:0000313" key="3">
    <source>
        <dbReference type="EMBL" id="CAB4186817.1"/>
    </source>
</evidence>
<protein>
    <submittedName>
        <fullName evidence="4">Uncharacterized protein</fullName>
    </submittedName>
</protein>
<proteinExistence type="predicted"/>
<accession>A0A6J5T207</accession>
<name>A0A6J5T207_9CAUD</name>
<reference evidence="4" key="1">
    <citation type="submission" date="2020-05" db="EMBL/GenBank/DDBJ databases">
        <authorList>
            <person name="Chiriac C."/>
            <person name="Salcher M."/>
            <person name="Ghai R."/>
            <person name="Kavagutti S V."/>
        </authorList>
    </citation>
    <scope>NUCLEOTIDE SEQUENCE</scope>
</reference>